<evidence type="ECO:0000313" key="14">
    <source>
        <dbReference type="EMBL" id="MDY3557684.1"/>
    </source>
</evidence>
<evidence type="ECO:0000313" key="15">
    <source>
        <dbReference type="Proteomes" id="UP001272242"/>
    </source>
</evidence>
<keyword evidence="4" id="KW-0055">Arginine biosynthesis</keyword>
<evidence type="ECO:0000256" key="7">
    <source>
        <dbReference type="ARBA" id="ARBA00022741"/>
    </source>
</evidence>
<dbReference type="Proteomes" id="UP001272242">
    <property type="component" value="Unassembled WGS sequence"/>
</dbReference>
<evidence type="ECO:0000256" key="10">
    <source>
        <dbReference type="ARBA" id="ARBA00030178"/>
    </source>
</evidence>
<dbReference type="PIRSF" id="PIRSF000728">
    <property type="entry name" value="NAGK"/>
    <property type="match status" value="1"/>
</dbReference>
<accession>A0ABU5EVM3</accession>
<dbReference type="InterPro" id="IPR001048">
    <property type="entry name" value="Asp/Glu/Uridylate_kinase"/>
</dbReference>
<reference evidence="15" key="1">
    <citation type="journal article" date="2023" name="Mar. Drugs">
        <title>Gemmata algarum, a Novel Planctomycete Isolated from an Algal Mat, Displays Antimicrobial Activity.</title>
        <authorList>
            <person name="Kumar G."/>
            <person name="Kallscheuer N."/>
            <person name="Kashif M."/>
            <person name="Ahamad S."/>
            <person name="Jagadeeshwari U."/>
            <person name="Pannikurungottu S."/>
            <person name="Haufschild T."/>
            <person name="Kabuu M."/>
            <person name="Sasikala C."/>
            <person name="Jogler C."/>
            <person name="Ramana C."/>
        </authorList>
    </citation>
    <scope>NUCLEOTIDE SEQUENCE [LARGE SCALE GENOMIC DNA]</scope>
    <source>
        <strain evidence="15">JC673</strain>
    </source>
</reference>
<evidence type="ECO:0000256" key="3">
    <source>
        <dbReference type="ARBA" id="ARBA00021197"/>
    </source>
</evidence>
<gene>
    <name evidence="14" type="primary">argB</name>
    <name evidence="14" type="ORF">R5W23_000212</name>
</gene>
<comment type="catalytic activity">
    <reaction evidence="12">
        <text>N-acetyl-L-glutamate + ATP = N-acetyl-L-glutamyl 5-phosphate + ADP</text>
        <dbReference type="Rhea" id="RHEA:14629"/>
        <dbReference type="ChEBI" id="CHEBI:30616"/>
        <dbReference type="ChEBI" id="CHEBI:44337"/>
        <dbReference type="ChEBI" id="CHEBI:57936"/>
        <dbReference type="ChEBI" id="CHEBI:456216"/>
        <dbReference type="EC" id="2.7.2.8"/>
    </reaction>
</comment>
<comment type="pathway">
    <text evidence="1">Amino-acid biosynthesis; L-arginine biosynthesis; N(2)-acetyl-L-ornithine from L-glutamate: step 2/4.</text>
</comment>
<keyword evidence="15" id="KW-1185">Reference proteome</keyword>
<keyword evidence="9" id="KW-0067">ATP-binding</keyword>
<evidence type="ECO:0000256" key="5">
    <source>
        <dbReference type="ARBA" id="ARBA00022605"/>
    </source>
</evidence>
<dbReference type="PANTHER" id="PTHR23342">
    <property type="entry name" value="N-ACETYLGLUTAMATE SYNTHASE"/>
    <property type="match status" value="1"/>
</dbReference>
<dbReference type="SUPFAM" id="SSF53633">
    <property type="entry name" value="Carbamate kinase-like"/>
    <property type="match status" value="1"/>
</dbReference>
<evidence type="ECO:0000256" key="9">
    <source>
        <dbReference type="ARBA" id="ARBA00022840"/>
    </source>
</evidence>
<protein>
    <recommendedName>
        <fullName evidence="3">Acetylglutamate kinase</fullName>
        <ecNumber evidence="2">2.7.2.8</ecNumber>
    </recommendedName>
    <alternativeName>
        <fullName evidence="10">N-acetyl-L-glutamate 5-phosphotransferase</fullName>
    </alternativeName>
    <alternativeName>
        <fullName evidence="11">NAG kinase</fullName>
    </alternativeName>
</protein>
<name>A0ABU5EVM3_9BACT</name>
<evidence type="ECO:0000256" key="11">
    <source>
        <dbReference type="ARBA" id="ARBA00030639"/>
    </source>
</evidence>
<feature type="domain" description="Aspartate/glutamate/uridylate kinase" evidence="13">
    <location>
        <begin position="25"/>
        <end position="278"/>
    </location>
</feature>
<evidence type="ECO:0000256" key="6">
    <source>
        <dbReference type="ARBA" id="ARBA00022679"/>
    </source>
</evidence>
<proteinExistence type="predicted"/>
<evidence type="ECO:0000256" key="8">
    <source>
        <dbReference type="ARBA" id="ARBA00022777"/>
    </source>
</evidence>
<dbReference type="Pfam" id="PF00696">
    <property type="entry name" value="AA_kinase"/>
    <property type="match status" value="1"/>
</dbReference>
<evidence type="ECO:0000256" key="12">
    <source>
        <dbReference type="ARBA" id="ARBA00048141"/>
    </source>
</evidence>
<dbReference type="InterPro" id="IPR004662">
    <property type="entry name" value="AcgluKinase_fam"/>
</dbReference>
<dbReference type="CDD" id="cd04238">
    <property type="entry name" value="AAK_NAGK-like"/>
    <property type="match status" value="1"/>
</dbReference>
<keyword evidence="7" id="KW-0547">Nucleotide-binding</keyword>
<comment type="caution">
    <text evidence="14">The sequence shown here is derived from an EMBL/GenBank/DDBJ whole genome shotgun (WGS) entry which is preliminary data.</text>
</comment>
<dbReference type="InterPro" id="IPR036393">
    <property type="entry name" value="AceGlu_kinase-like_sf"/>
</dbReference>
<keyword evidence="8 14" id="KW-0418">Kinase</keyword>
<evidence type="ECO:0000256" key="2">
    <source>
        <dbReference type="ARBA" id="ARBA00013065"/>
    </source>
</evidence>
<evidence type="ECO:0000256" key="4">
    <source>
        <dbReference type="ARBA" id="ARBA00022571"/>
    </source>
</evidence>
<evidence type="ECO:0000256" key="1">
    <source>
        <dbReference type="ARBA" id="ARBA00004828"/>
    </source>
</evidence>
<dbReference type="RefSeq" id="WP_320684725.1">
    <property type="nucleotide sequence ID" value="NZ_JAXBLV010000001.1"/>
</dbReference>
<dbReference type="PANTHER" id="PTHR23342:SF0">
    <property type="entry name" value="N-ACETYLGLUTAMATE SYNTHASE, MITOCHONDRIAL"/>
    <property type="match status" value="1"/>
</dbReference>
<keyword evidence="6 14" id="KW-0808">Transferase</keyword>
<dbReference type="NCBIfam" id="TIGR00761">
    <property type="entry name" value="argB"/>
    <property type="match status" value="1"/>
</dbReference>
<dbReference type="GO" id="GO:0003991">
    <property type="term" value="F:acetylglutamate kinase activity"/>
    <property type="evidence" value="ECO:0007669"/>
    <property type="project" value="UniProtKB-EC"/>
</dbReference>
<sequence length="302" mass="31236">MSEPSLTAESFAAAAGRLAAYRDRTVVVKLGGSAMEEPAATDACLRSVDVLDRFGVRVALVHGGGKPIDRAMTAAGLTPRKVAGRRYTDADTLAVVVRVLGEINADLVQRAERIGARFRGYYDDGAGSGDFAGWPLTGARLSLTDPTGAPVDLGHVGTVTGVAVNALRAAFEPSDGRDPSVPILPSLARDAAGGWLNINADTAASAVAGALKADMAVFLTDTPGVLRDRSDPKSLISKLTEAEARGLIASGVIDGGMVPKVEACFEALEAGAKSALILDGRVPYSLLDVFLKDTFTGTVITR</sequence>
<dbReference type="Gene3D" id="3.40.1160.10">
    <property type="entry name" value="Acetylglutamate kinase-like"/>
    <property type="match status" value="1"/>
</dbReference>
<organism evidence="14 15">
    <name type="scientific">Gemmata algarum</name>
    <dbReference type="NCBI Taxonomy" id="2975278"/>
    <lineage>
        <taxon>Bacteria</taxon>
        <taxon>Pseudomonadati</taxon>
        <taxon>Planctomycetota</taxon>
        <taxon>Planctomycetia</taxon>
        <taxon>Gemmatales</taxon>
        <taxon>Gemmataceae</taxon>
        <taxon>Gemmata</taxon>
    </lineage>
</organism>
<keyword evidence="5" id="KW-0028">Amino-acid biosynthesis</keyword>
<dbReference type="EC" id="2.7.2.8" evidence="2"/>
<dbReference type="EMBL" id="JAXBLV010000001">
    <property type="protein sequence ID" value="MDY3557684.1"/>
    <property type="molecule type" value="Genomic_DNA"/>
</dbReference>
<evidence type="ECO:0000259" key="13">
    <source>
        <dbReference type="Pfam" id="PF00696"/>
    </source>
</evidence>